<dbReference type="Pfam" id="PF07715">
    <property type="entry name" value="Plug"/>
    <property type="match status" value="1"/>
</dbReference>
<keyword evidence="13" id="KW-0732">Signal</keyword>
<dbReference type="PROSITE" id="PS52016">
    <property type="entry name" value="TONB_DEPENDENT_REC_3"/>
    <property type="match status" value="1"/>
</dbReference>
<evidence type="ECO:0000256" key="4">
    <source>
        <dbReference type="ARBA" id="ARBA00022496"/>
    </source>
</evidence>
<comment type="similarity">
    <text evidence="11 12">Belongs to the TonB-dependent receptor family.</text>
</comment>
<gene>
    <name evidence="16" type="ORF">K7G82_23195</name>
</gene>
<dbReference type="InterPro" id="IPR039426">
    <property type="entry name" value="TonB-dep_rcpt-like"/>
</dbReference>
<dbReference type="InterPro" id="IPR036942">
    <property type="entry name" value="Beta-barrel_TonB_sf"/>
</dbReference>
<proteinExistence type="inferred from homology"/>
<keyword evidence="5 11" id="KW-0812">Transmembrane</keyword>
<keyword evidence="3 11" id="KW-1134">Transmembrane beta strand</keyword>
<organism evidence="16 17">
    <name type="scientific">Sphingomonas colocasiae</name>
    <dbReference type="NCBI Taxonomy" id="1848973"/>
    <lineage>
        <taxon>Bacteria</taxon>
        <taxon>Pseudomonadati</taxon>
        <taxon>Pseudomonadota</taxon>
        <taxon>Alphaproteobacteria</taxon>
        <taxon>Sphingomonadales</taxon>
        <taxon>Sphingomonadaceae</taxon>
        <taxon>Sphingomonas</taxon>
    </lineage>
</organism>
<evidence type="ECO:0000256" key="7">
    <source>
        <dbReference type="ARBA" id="ARBA00023065"/>
    </source>
</evidence>
<evidence type="ECO:0000256" key="1">
    <source>
        <dbReference type="ARBA" id="ARBA00004571"/>
    </source>
</evidence>
<evidence type="ECO:0000259" key="15">
    <source>
        <dbReference type="Pfam" id="PF07715"/>
    </source>
</evidence>
<keyword evidence="16" id="KW-0675">Receptor</keyword>
<evidence type="ECO:0000259" key="14">
    <source>
        <dbReference type="Pfam" id="PF00593"/>
    </source>
</evidence>
<keyword evidence="7" id="KW-0406">Ion transport</keyword>
<evidence type="ECO:0000313" key="17">
    <source>
        <dbReference type="Proteomes" id="UP000706039"/>
    </source>
</evidence>
<evidence type="ECO:0000256" key="6">
    <source>
        <dbReference type="ARBA" id="ARBA00023004"/>
    </source>
</evidence>
<evidence type="ECO:0000256" key="2">
    <source>
        <dbReference type="ARBA" id="ARBA00022448"/>
    </source>
</evidence>
<dbReference type="Pfam" id="PF00593">
    <property type="entry name" value="TonB_dep_Rec_b-barrel"/>
    <property type="match status" value="1"/>
</dbReference>
<feature type="signal peptide" evidence="13">
    <location>
        <begin position="1"/>
        <end position="22"/>
    </location>
</feature>
<protein>
    <submittedName>
        <fullName evidence="16">TonB-dependent receptor</fullName>
    </submittedName>
</protein>
<evidence type="ECO:0000256" key="8">
    <source>
        <dbReference type="ARBA" id="ARBA00023077"/>
    </source>
</evidence>
<keyword evidence="2 11" id="KW-0813">Transport</keyword>
<feature type="domain" description="TonB-dependent receptor-like beta-barrel" evidence="14">
    <location>
        <begin position="237"/>
        <end position="652"/>
    </location>
</feature>
<sequence length="682" mass="73767">MRSSLFLACAALIGVMPAAGRAASDPPGGDAPELEEIIVTAQKRAEKAQDVPIPMNVLGAAALERIGFTDITDLVKEVPALQLQPFNYSSSVVDLRIRGVGSLNTISVSNDPAVGLYVDDVYVARSAGIVMDMGDVERIEVLRGPQGTLYGRNTIGGAVKFISAKPTGTFGVNGSFDFGNFGHARALINVNLPKFAEFSLKLSYLRSGFDGWVKNPGAGRDFGRRDREGIRAALRWTPDPDMTVDYVFDRGTQDGTANFFQNGFPRKRTSPPIATAMRDDFTASGHALTIDWRTGANISLKSITAFRKIGTNAVTDTAGAFFSLPITGYTAVHQKQFSQELLLTGDVPDASVRYTLGALFFKESGRTRFGIATGFPTPFFFLDPGRARNVAAGMYANVTWTPPLPGRRLDITIGARASYDEREAAGGVTAFSRASTHSSSFDPSLTLDYRWSDDIHSYVKISRGYRTGGFSLFDEDLSAFDPEHIVSYEAGLKSTLFDKRLLFNINAFHNDYSDIQVSDIVQTPNCPFGCASTVNGGSADFDGFEGEVEVRPAAGLRLQGNLAYLHTSGSVIFLNAPRWSYTVGGEYSFPLASLGTFSALINYAYSGTQVSSTTGAIAFLNNRRGLLNARLSLSDIDIGGVRTNIALWANNLTDKDYTVYANSGALIFGEPRTYGLTLRLVY</sequence>
<evidence type="ECO:0000256" key="10">
    <source>
        <dbReference type="ARBA" id="ARBA00023237"/>
    </source>
</evidence>
<feature type="domain" description="TonB-dependent receptor plug" evidence="15">
    <location>
        <begin position="48"/>
        <end position="158"/>
    </location>
</feature>
<dbReference type="RefSeq" id="WP_222992325.1">
    <property type="nucleotide sequence ID" value="NZ_JAINVV010000011.1"/>
</dbReference>
<keyword evidence="10 11" id="KW-0998">Cell outer membrane</keyword>
<feature type="chain" id="PRO_5045247009" evidence="13">
    <location>
        <begin position="23"/>
        <end position="682"/>
    </location>
</feature>
<keyword evidence="8 12" id="KW-0798">TonB box</keyword>
<dbReference type="Proteomes" id="UP000706039">
    <property type="component" value="Unassembled WGS sequence"/>
</dbReference>
<keyword evidence="9 11" id="KW-0472">Membrane</keyword>
<keyword evidence="17" id="KW-1185">Reference proteome</keyword>
<accession>A0ABS7PVJ9</accession>
<keyword evidence="4" id="KW-0410">Iron transport</keyword>
<name>A0ABS7PVJ9_9SPHN</name>
<dbReference type="PANTHER" id="PTHR32552:SF81">
    <property type="entry name" value="TONB-DEPENDENT OUTER MEMBRANE RECEPTOR"/>
    <property type="match status" value="1"/>
</dbReference>
<dbReference type="EMBL" id="JAINVV010000011">
    <property type="protein sequence ID" value="MBY8825228.1"/>
    <property type="molecule type" value="Genomic_DNA"/>
</dbReference>
<evidence type="ECO:0000256" key="11">
    <source>
        <dbReference type="PROSITE-ProRule" id="PRU01360"/>
    </source>
</evidence>
<evidence type="ECO:0000256" key="3">
    <source>
        <dbReference type="ARBA" id="ARBA00022452"/>
    </source>
</evidence>
<dbReference type="SUPFAM" id="SSF56935">
    <property type="entry name" value="Porins"/>
    <property type="match status" value="1"/>
</dbReference>
<dbReference type="Gene3D" id="2.40.170.20">
    <property type="entry name" value="TonB-dependent receptor, beta-barrel domain"/>
    <property type="match status" value="1"/>
</dbReference>
<keyword evidence="6" id="KW-0408">Iron</keyword>
<evidence type="ECO:0000256" key="5">
    <source>
        <dbReference type="ARBA" id="ARBA00022692"/>
    </source>
</evidence>
<dbReference type="PANTHER" id="PTHR32552">
    <property type="entry name" value="FERRICHROME IRON RECEPTOR-RELATED"/>
    <property type="match status" value="1"/>
</dbReference>
<reference evidence="16 17" key="1">
    <citation type="submission" date="2021-08" db="EMBL/GenBank/DDBJ databases">
        <authorList>
            <person name="Tuo L."/>
        </authorList>
    </citation>
    <scope>NUCLEOTIDE SEQUENCE [LARGE SCALE GENOMIC DNA]</scope>
    <source>
        <strain evidence="16 17">JCM 31229</strain>
    </source>
</reference>
<evidence type="ECO:0000256" key="13">
    <source>
        <dbReference type="SAM" id="SignalP"/>
    </source>
</evidence>
<evidence type="ECO:0000313" key="16">
    <source>
        <dbReference type="EMBL" id="MBY8825228.1"/>
    </source>
</evidence>
<dbReference type="InterPro" id="IPR000531">
    <property type="entry name" value="Beta-barrel_TonB"/>
</dbReference>
<evidence type="ECO:0000256" key="9">
    <source>
        <dbReference type="ARBA" id="ARBA00023136"/>
    </source>
</evidence>
<dbReference type="InterPro" id="IPR012910">
    <property type="entry name" value="Plug_dom"/>
</dbReference>
<comment type="subcellular location">
    <subcellularLocation>
        <location evidence="1 11">Cell outer membrane</location>
        <topology evidence="1 11">Multi-pass membrane protein</topology>
    </subcellularLocation>
</comment>
<comment type="caution">
    <text evidence="16">The sequence shown here is derived from an EMBL/GenBank/DDBJ whole genome shotgun (WGS) entry which is preliminary data.</text>
</comment>
<evidence type="ECO:0000256" key="12">
    <source>
        <dbReference type="RuleBase" id="RU003357"/>
    </source>
</evidence>